<comment type="caution">
    <text evidence="1">The sequence shown here is derived from an EMBL/GenBank/DDBJ whole genome shotgun (WGS) entry which is preliminary data.</text>
</comment>
<proteinExistence type="predicted"/>
<evidence type="ECO:0000313" key="1">
    <source>
        <dbReference type="EMBL" id="KAK1117486.1"/>
    </source>
</evidence>
<name>A0AA40KEJ9_9HYME</name>
<sequence length="54" mass="5995">MAMRLGQMREKVAARPGKGRPMGPLPDCLCLMMDLFPETARKSLISGQVLLSYE</sequence>
<keyword evidence="2" id="KW-1185">Reference proteome</keyword>
<reference evidence="1" key="1">
    <citation type="submission" date="2021-10" db="EMBL/GenBank/DDBJ databases">
        <title>Melipona bicolor Genome sequencing and assembly.</title>
        <authorList>
            <person name="Araujo N.S."/>
            <person name="Arias M.C."/>
        </authorList>
    </citation>
    <scope>NUCLEOTIDE SEQUENCE</scope>
    <source>
        <strain evidence="1">USP_2M_L1-L4_2017</strain>
        <tissue evidence="1">Whole body</tissue>
    </source>
</reference>
<dbReference type="AlphaFoldDB" id="A0AA40KEJ9"/>
<protein>
    <submittedName>
        <fullName evidence="1">Uncharacterized protein</fullName>
    </submittedName>
</protein>
<organism evidence="1 2">
    <name type="scientific">Melipona bicolor</name>
    <dbReference type="NCBI Taxonomy" id="60889"/>
    <lineage>
        <taxon>Eukaryota</taxon>
        <taxon>Metazoa</taxon>
        <taxon>Ecdysozoa</taxon>
        <taxon>Arthropoda</taxon>
        <taxon>Hexapoda</taxon>
        <taxon>Insecta</taxon>
        <taxon>Pterygota</taxon>
        <taxon>Neoptera</taxon>
        <taxon>Endopterygota</taxon>
        <taxon>Hymenoptera</taxon>
        <taxon>Apocrita</taxon>
        <taxon>Aculeata</taxon>
        <taxon>Apoidea</taxon>
        <taxon>Anthophila</taxon>
        <taxon>Apidae</taxon>
        <taxon>Melipona</taxon>
    </lineage>
</organism>
<dbReference type="Proteomes" id="UP001177670">
    <property type="component" value="Unassembled WGS sequence"/>
</dbReference>
<gene>
    <name evidence="1" type="ORF">K0M31_016690</name>
</gene>
<accession>A0AA40KEJ9</accession>
<dbReference type="EMBL" id="JAHYIQ010000051">
    <property type="protein sequence ID" value="KAK1117486.1"/>
    <property type="molecule type" value="Genomic_DNA"/>
</dbReference>
<evidence type="ECO:0000313" key="2">
    <source>
        <dbReference type="Proteomes" id="UP001177670"/>
    </source>
</evidence>